<reference evidence="10" key="1">
    <citation type="submission" date="2025-08" db="UniProtKB">
        <authorList>
            <consortium name="RefSeq"/>
        </authorList>
    </citation>
    <scope>IDENTIFICATION</scope>
    <source>
        <strain evidence="10">OHB3-1</strain>
    </source>
</reference>
<name>A0A6J1CZ28_MOMCH</name>
<gene>
    <name evidence="10" type="primary">LOC111016085</name>
</gene>
<dbReference type="GeneID" id="111016085"/>
<dbReference type="GO" id="GO:0080115">
    <property type="term" value="F:myosin XI tail binding"/>
    <property type="evidence" value="ECO:0007669"/>
    <property type="project" value="UniProtKB-ARBA"/>
</dbReference>
<dbReference type="Proteomes" id="UP000504603">
    <property type="component" value="Unplaced"/>
</dbReference>
<feature type="compositionally biased region" description="Low complexity" evidence="6">
    <location>
        <begin position="761"/>
        <end position="770"/>
    </location>
</feature>
<evidence type="ECO:0000256" key="2">
    <source>
        <dbReference type="ARBA" id="ARBA00022692"/>
    </source>
</evidence>
<organism evidence="9 10">
    <name type="scientific">Momordica charantia</name>
    <name type="common">Bitter gourd</name>
    <name type="synonym">Balsam pear</name>
    <dbReference type="NCBI Taxonomy" id="3673"/>
    <lineage>
        <taxon>Eukaryota</taxon>
        <taxon>Viridiplantae</taxon>
        <taxon>Streptophyta</taxon>
        <taxon>Embryophyta</taxon>
        <taxon>Tracheophyta</taxon>
        <taxon>Spermatophyta</taxon>
        <taxon>Magnoliopsida</taxon>
        <taxon>eudicotyledons</taxon>
        <taxon>Gunneridae</taxon>
        <taxon>Pentapetalae</taxon>
        <taxon>rosids</taxon>
        <taxon>fabids</taxon>
        <taxon>Cucurbitales</taxon>
        <taxon>Cucurbitaceae</taxon>
        <taxon>Momordiceae</taxon>
        <taxon>Momordica</taxon>
    </lineage>
</organism>
<evidence type="ECO:0000313" key="10">
    <source>
        <dbReference type="RefSeq" id="XP_022147055.1"/>
    </source>
</evidence>
<feature type="region of interest" description="Disordered" evidence="6">
    <location>
        <begin position="739"/>
        <end position="770"/>
    </location>
</feature>
<dbReference type="PANTHER" id="PTHR31422">
    <property type="entry name" value="BNAANNG28530D PROTEIN"/>
    <property type="match status" value="1"/>
</dbReference>
<evidence type="ECO:0000256" key="1">
    <source>
        <dbReference type="ARBA" id="ARBA00004370"/>
    </source>
</evidence>
<keyword evidence="2 7" id="KW-0812">Transmembrane</keyword>
<comment type="subcellular location">
    <subcellularLocation>
        <location evidence="1">Membrane</location>
    </subcellularLocation>
</comment>
<evidence type="ECO:0000256" key="6">
    <source>
        <dbReference type="SAM" id="MobiDB-lite"/>
    </source>
</evidence>
<keyword evidence="4 7" id="KW-0472">Membrane</keyword>
<evidence type="ECO:0000256" key="5">
    <source>
        <dbReference type="SAM" id="Coils"/>
    </source>
</evidence>
<dbReference type="PROSITE" id="PS51775">
    <property type="entry name" value="GTD_BINDING"/>
    <property type="match status" value="1"/>
</dbReference>
<feature type="coiled-coil region" evidence="5">
    <location>
        <begin position="291"/>
        <end position="389"/>
    </location>
</feature>
<accession>A0A6J1CZ28</accession>
<dbReference type="Pfam" id="PF04576">
    <property type="entry name" value="Zein-binding"/>
    <property type="match status" value="1"/>
</dbReference>
<sequence length="770" mass="86468">MACQAIQLWTFNGLVAAFLDLGIAYLLLCASSLVFFTSKFLALFGLCLPCPCDGLFGNLSSDHCFQKLLVDRSSKKISTVLHSTREKFPLDSMWDPEPKRCFKSMLVDPRNVEEANVELEGEASGSSFSKTRPEGTIYGDFSGVTDLDAVAGLAYSKEEGKFYNMGNGVSFERPGNSLHHRCKGGVGHRKVISVFSKDILRLDMEDVSQSPSSFSEFGDHDTEDSFFSVDSEDGIEASFDNSDQDKVFPVLELDDSRDEKICVEMYESSVKKAGNNSSPELHLDGNESDTIKLLERALEEEQAARATLYLELEKERSAAATAADEAMAMILRLQEEKASIEMDARQYQRMIEEKTTYDAEEMSILKEILVRREREMHFLEKEIEAYRKSFIGDKYDGMDVDMLDLEVTPQRTPSFPYSTEDPSHMLQCIDRSISEKQDVNYTKHSLQHETPSLESRNLTFEFGEESSFSQVDELADTAKAGGMPLDQVADSLKDGEEIDNELQEKGMVEDENSYILQGEANELEPYLQSNKSNGLGMVEKSTELIADECEKVDKVSYDELASSKTILPQTKYNLEKNGDHQNQRTEGLNSVTHTDSHPHDIHVIDDEASANASKQPVFNGTSSFPVKCDGPSFSLLRSELDITRSSSDATGRFPPMAPSRSNCLRSELRRNSMSAVDYERSKIGNEVEWLRERLKIVQEGREKLKFTVEHEEKENNQLQLLEDITNHLCEIRQLTDPGKATLQAPLPPSSKAVSKKQCWRSSSLSIHRSS</sequence>
<dbReference type="KEGG" id="mcha:111016085"/>
<dbReference type="PANTHER" id="PTHR31422:SF3">
    <property type="entry name" value="GTD-BINDING DOMAIN-CONTAINING PROTEIN"/>
    <property type="match status" value="1"/>
</dbReference>
<evidence type="ECO:0000313" key="9">
    <source>
        <dbReference type="Proteomes" id="UP000504603"/>
    </source>
</evidence>
<dbReference type="OrthoDB" id="1933744at2759"/>
<keyword evidence="3 7" id="KW-1133">Transmembrane helix</keyword>
<evidence type="ECO:0000259" key="8">
    <source>
        <dbReference type="PROSITE" id="PS51775"/>
    </source>
</evidence>
<evidence type="ECO:0000256" key="7">
    <source>
        <dbReference type="SAM" id="Phobius"/>
    </source>
</evidence>
<evidence type="ECO:0000256" key="3">
    <source>
        <dbReference type="ARBA" id="ARBA00022989"/>
    </source>
</evidence>
<dbReference type="RefSeq" id="XP_022147055.1">
    <property type="nucleotide sequence ID" value="XM_022291363.1"/>
</dbReference>
<feature type="domain" description="GTD-binding" evidence="8">
    <location>
        <begin position="289"/>
        <end position="387"/>
    </location>
</feature>
<protein>
    <submittedName>
        <fullName evidence="10">Probable myosin-binding protein 5</fullName>
    </submittedName>
</protein>
<proteinExistence type="predicted"/>
<feature type="transmembrane region" description="Helical" evidence="7">
    <location>
        <begin position="6"/>
        <end position="28"/>
    </location>
</feature>
<dbReference type="AlphaFoldDB" id="A0A6J1CZ28"/>
<dbReference type="InterPro" id="IPR007656">
    <property type="entry name" value="GTD-bd"/>
</dbReference>
<evidence type="ECO:0000256" key="4">
    <source>
        <dbReference type="ARBA" id="ARBA00023136"/>
    </source>
</evidence>
<dbReference type="GO" id="GO:0016020">
    <property type="term" value="C:membrane"/>
    <property type="evidence" value="ECO:0007669"/>
    <property type="project" value="UniProtKB-SubCell"/>
</dbReference>
<keyword evidence="9" id="KW-1185">Reference proteome</keyword>
<keyword evidence="5" id="KW-0175">Coiled coil</keyword>